<evidence type="ECO:0000313" key="9">
    <source>
        <dbReference type="EMBL" id="ADN51321.1"/>
    </source>
</evidence>
<dbReference type="PANTHER" id="PTHR22748:SF6">
    <property type="entry name" value="DNA-(APURINIC OR APYRIMIDINIC SITE) ENDONUCLEASE"/>
    <property type="match status" value="1"/>
</dbReference>
<comment type="cofactor">
    <cofactor evidence="6">
        <name>Mg(2+)</name>
        <dbReference type="ChEBI" id="CHEBI:18420"/>
    </cofactor>
    <cofactor evidence="6">
        <name>Mn(2+)</name>
        <dbReference type="ChEBI" id="CHEBI:29035"/>
    </cofactor>
    <text evidence="6">Probably binds two magnesium or manganese ions per subunit.</text>
</comment>
<dbReference type="GO" id="GO:0006284">
    <property type="term" value="P:base-excision repair"/>
    <property type="evidence" value="ECO:0007669"/>
    <property type="project" value="TreeGrafter"/>
</dbReference>
<feature type="site" description="Important for catalytic activity" evidence="7">
    <location>
        <position position="211"/>
    </location>
</feature>
<feature type="active site" evidence="5">
    <location>
        <position position="107"/>
    </location>
</feature>
<dbReference type="eggNOG" id="arCOG02207">
    <property type="taxonomic scope" value="Archaea"/>
</dbReference>
<evidence type="ECO:0000256" key="5">
    <source>
        <dbReference type="PIRSR" id="PIRSR604808-1"/>
    </source>
</evidence>
<gene>
    <name evidence="9" type="ordered locus">Vdis_1949</name>
</gene>
<dbReference type="GO" id="GO:0046872">
    <property type="term" value="F:metal ion binding"/>
    <property type="evidence" value="ECO:0007669"/>
    <property type="project" value="UniProtKB-KW"/>
</dbReference>
<evidence type="ECO:0000256" key="3">
    <source>
        <dbReference type="ARBA" id="ARBA00022801"/>
    </source>
</evidence>
<evidence type="ECO:0000256" key="2">
    <source>
        <dbReference type="ARBA" id="ARBA00022723"/>
    </source>
</evidence>
<keyword evidence="2 6" id="KW-0479">Metal-binding</keyword>
<feature type="binding site" evidence="6">
    <location>
        <position position="148"/>
    </location>
    <ligand>
        <name>Mg(2+)</name>
        <dbReference type="ChEBI" id="CHEBI:18420"/>
        <label>1</label>
    </ligand>
</feature>
<keyword evidence="6" id="KW-0464">Manganese</keyword>
<protein>
    <submittedName>
        <fullName evidence="9">Exodeoxyribonuclease III Xth</fullName>
        <ecNumber evidence="9">4.2.99.18</ecNumber>
    </submittedName>
</protein>
<dbReference type="Proteomes" id="UP000006681">
    <property type="component" value="Chromosome"/>
</dbReference>
<dbReference type="NCBIfam" id="TIGR00633">
    <property type="entry name" value="xth"/>
    <property type="match status" value="1"/>
</dbReference>
<dbReference type="GO" id="GO:0008311">
    <property type="term" value="F:double-stranded DNA 3'-5' DNA exonuclease activity"/>
    <property type="evidence" value="ECO:0007669"/>
    <property type="project" value="TreeGrafter"/>
</dbReference>
<evidence type="ECO:0000256" key="4">
    <source>
        <dbReference type="ARBA" id="ARBA00022842"/>
    </source>
</evidence>
<feature type="site" description="Transition state stabilizer" evidence="7">
    <location>
        <position position="148"/>
    </location>
</feature>
<evidence type="ECO:0000256" key="1">
    <source>
        <dbReference type="ARBA" id="ARBA00007092"/>
    </source>
</evidence>
<dbReference type="Pfam" id="PF03372">
    <property type="entry name" value="Exo_endo_phos"/>
    <property type="match status" value="1"/>
</dbReference>
<feature type="binding site" evidence="6">
    <location>
        <position position="237"/>
    </location>
    <ligand>
        <name>Mg(2+)</name>
        <dbReference type="ChEBI" id="CHEBI:18420"/>
        <label>1</label>
    </ligand>
</feature>
<proteinExistence type="inferred from homology"/>
<feature type="binding site" evidence="6">
    <location>
        <position position="236"/>
    </location>
    <ligand>
        <name>Mg(2+)</name>
        <dbReference type="ChEBI" id="CHEBI:18420"/>
        <label>1</label>
    </ligand>
</feature>
<dbReference type="GO" id="GO:0008081">
    <property type="term" value="F:phosphoric diester hydrolase activity"/>
    <property type="evidence" value="ECO:0007669"/>
    <property type="project" value="TreeGrafter"/>
</dbReference>
<feature type="active site" description="Proton donor/acceptor" evidence="5">
    <location>
        <position position="146"/>
    </location>
</feature>
<dbReference type="EMBL" id="CP002100">
    <property type="protein sequence ID" value="ADN51321.1"/>
    <property type="molecule type" value="Genomic_DNA"/>
</dbReference>
<dbReference type="GO" id="GO:0140078">
    <property type="term" value="F:class I DNA-(apurinic or apyrimidinic site) endonuclease activity"/>
    <property type="evidence" value="ECO:0007669"/>
    <property type="project" value="UniProtKB-EC"/>
</dbReference>
<dbReference type="NCBIfam" id="TIGR00195">
    <property type="entry name" value="exoDNase_III"/>
    <property type="match status" value="1"/>
</dbReference>
<comment type="similarity">
    <text evidence="1">Belongs to the DNA repair enzymes AP/ExoA family.</text>
</comment>
<dbReference type="InterPro" id="IPR004808">
    <property type="entry name" value="AP_endonuc_1"/>
</dbReference>
<dbReference type="AlphaFoldDB" id="E1QNN3"/>
<evidence type="ECO:0000313" key="10">
    <source>
        <dbReference type="Proteomes" id="UP000006681"/>
    </source>
</evidence>
<dbReference type="SUPFAM" id="SSF56219">
    <property type="entry name" value="DNase I-like"/>
    <property type="match status" value="1"/>
</dbReference>
<feature type="binding site" evidence="6">
    <location>
        <position position="146"/>
    </location>
    <ligand>
        <name>Mg(2+)</name>
        <dbReference type="ChEBI" id="CHEBI:18420"/>
        <label>1</label>
    </ligand>
</feature>
<reference evidence="10" key="2">
    <citation type="journal article" date="2010" name="Stand. Genomic Sci.">
        <title>Complete genome sequence of Vulcanisaeta distributa type strain (IC-017T).</title>
        <authorList>
            <person name="Mavromatis K."/>
            <person name="Sikorski J."/>
            <person name="Pabst E."/>
            <person name="Teshima H."/>
            <person name="Lapidus A."/>
            <person name="Lucas S."/>
            <person name="Nolan M."/>
            <person name="Glavina Del Rio T."/>
            <person name="Cheng J."/>
            <person name="Bruce D."/>
            <person name="Goodwin L."/>
            <person name="Pitluck S."/>
            <person name="Liolios K."/>
            <person name="Ivanova N."/>
            <person name="Mikhailova N."/>
            <person name="Pati A."/>
            <person name="Chen A."/>
            <person name="Palaniappan K."/>
            <person name="Land M."/>
            <person name="Hauser L."/>
            <person name="Chang Y."/>
            <person name="Jeffries C."/>
            <person name="Rohde M."/>
            <person name="Spring S."/>
            <person name="Goker M."/>
            <person name="Wirth R."/>
            <person name="Woyke T."/>
            <person name="Bristow J."/>
            <person name="Eisen J."/>
            <person name="Markowitz V."/>
            <person name="Hugenholtz P."/>
            <person name="Klenk H."/>
            <person name="Kyrpides N."/>
        </authorList>
    </citation>
    <scope>NUCLEOTIDE SEQUENCE [LARGE SCALE GENOMIC DNA]</scope>
    <source>
        <strain evidence="10">DSM 14429 / JCM 11212 / NBRC 100878 / IC-017</strain>
    </source>
</reference>
<dbReference type="OrthoDB" id="146626at2157"/>
<sequence length="246" mass="28123">MRIVSWNVNGLRSIMRKGSLDRLLSMGNYDVVLLQEIRSSGDVPLTIMGLGYEAYPFPAERKGYAGVMTLTKVKPISVIKGLGIKEFDAEGRVITVEFNEFYVVNAYFPRAGDDLSRLGFKISFCGAIEKFLNELRSRKPVIVCGDFNIARDRLDSSFWDEKHPGLTPEERAWLSQLIKDGFIDAFRELHPNARVFTWRSYKERWRAMRIDYCMVSEELRGKVIKAEVLSDVEGSDHVPVMIEISN</sequence>
<reference evidence="9 10" key="1">
    <citation type="journal article" date="2010" name="Stand. Genomic Sci.">
        <title>Complete genome sequence of Vulcanisaeta distributa type strain (IC-017).</title>
        <authorList>
            <person name="Mavromatis K."/>
            <person name="Sikorski J."/>
            <person name="Pabst E."/>
            <person name="Teshima H."/>
            <person name="Lapidus A."/>
            <person name="Lucas S."/>
            <person name="Nolan M."/>
            <person name="Glavina Del Rio T."/>
            <person name="Cheng J.F."/>
            <person name="Bruce D."/>
            <person name="Goodwin L."/>
            <person name="Pitluck S."/>
            <person name="Liolios K."/>
            <person name="Ivanova N."/>
            <person name="Mikhailova N."/>
            <person name="Pati A."/>
            <person name="Chen A."/>
            <person name="Palaniappan K."/>
            <person name="Land M."/>
            <person name="Hauser L."/>
            <person name="Chang Y.J."/>
            <person name="Jeffries C.D."/>
            <person name="Rohde M."/>
            <person name="Spring S."/>
            <person name="Goker M."/>
            <person name="Wirth R."/>
            <person name="Woyke T."/>
            <person name="Bristow J."/>
            <person name="Eisen J.A."/>
            <person name="Markowitz V."/>
            <person name="Hugenholtz P."/>
            <person name="Klenk H.P."/>
            <person name="Kyrpides N.C."/>
        </authorList>
    </citation>
    <scope>NUCLEOTIDE SEQUENCE [LARGE SCALE GENOMIC DNA]</scope>
    <source>
        <strain evidence="10">DSM 14429 / JCM 11212 / NBRC 100878 / IC-017</strain>
    </source>
</reference>
<name>E1QNN3_VULDI</name>
<dbReference type="Gene3D" id="3.60.10.10">
    <property type="entry name" value="Endonuclease/exonuclease/phosphatase"/>
    <property type="match status" value="1"/>
</dbReference>
<dbReference type="RefSeq" id="WP_013337046.1">
    <property type="nucleotide sequence ID" value="NC_014537.1"/>
</dbReference>
<organism evidence="9 10">
    <name type="scientific">Vulcanisaeta distributa (strain DSM 14429 / JCM 11212 / NBRC 100878 / IC-017)</name>
    <dbReference type="NCBI Taxonomy" id="572478"/>
    <lineage>
        <taxon>Archaea</taxon>
        <taxon>Thermoproteota</taxon>
        <taxon>Thermoprotei</taxon>
        <taxon>Thermoproteales</taxon>
        <taxon>Thermoproteaceae</taxon>
        <taxon>Vulcanisaeta</taxon>
    </lineage>
</organism>
<dbReference type="KEGG" id="vdi:Vdis_1949"/>
<dbReference type="PROSITE" id="PS51435">
    <property type="entry name" value="AP_NUCLEASE_F1_4"/>
    <property type="match status" value="1"/>
</dbReference>
<evidence type="ECO:0000256" key="7">
    <source>
        <dbReference type="PIRSR" id="PIRSR604808-3"/>
    </source>
</evidence>
<keyword evidence="4 6" id="KW-0460">Magnesium</keyword>
<keyword evidence="10" id="KW-1185">Reference proteome</keyword>
<keyword evidence="3" id="KW-0378">Hydrolase</keyword>
<keyword evidence="9" id="KW-0456">Lyase</keyword>
<dbReference type="STRING" id="572478.Vdis_1949"/>
<evidence type="ECO:0000259" key="8">
    <source>
        <dbReference type="Pfam" id="PF03372"/>
    </source>
</evidence>
<feature type="binding site" evidence="6">
    <location>
        <position position="7"/>
    </location>
    <ligand>
        <name>Mg(2+)</name>
        <dbReference type="ChEBI" id="CHEBI:18420"/>
        <label>1</label>
    </ligand>
</feature>
<feature type="site" description="Interaction with DNA substrate" evidence="7">
    <location>
        <position position="237"/>
    </location>
</feature>
<dbReference type="PANTHER" id="PTHR22748">
    <property type="entry name" value="AP ENDONUCLEASE"/>
    <property type="match status" value="1"/>
</dbReference>
<dbReference type="EC" id="4.2.99.18" evidence="9"/>
<dbReference type="InterPro" id="IPR005135">
    <property type="entry name" value="Endo/exonuclease/phosphatase"/>
</dbReference>
<dbReference type="InterPro" id="IPR036691">
    <property type="entry name" value="Endo/exonu/phosph_ase_sf"/>
</dbReference>
<dbReference type="GeneID" id="9752898"/>
<feature type="domain" description="Endonuclease/exonuclease/phosphatase" evidence="8">
    <location>
        <begin position="4"/>
        <end position="237"/>
    </location>
</feature>
<dbReference type="HOGENOM" id="CLU_027539_1_3_2"/>
<feature type="binding site" evidence="6">
    <location>
        <position position="36"/>
    </location>
    <ligand>
        <name>Mg(2+)</name>
        <dbReference type="ChEBI" id="CHEBI:18420"/>
        <label>1</label>
    </ligand>
</feature>
<feature type="active site" description="Proton acceptor" evidence="5">
    <location>
        <position position="237"/>
    </location>
</feature>
<accession>E1QNN3</accession>
<evidence type="ECO:0000256" key="6">
    <source>
        <dbReference type="PIRSR" id="PIRSR604808-2"/>
    </source>
</evidence>